<organism evidence="2">
    <name type="scientific">Cladonia uncialis subsp. uncialis</name>
    <dbReference type="NCBI Taxonomy" id="180999"/>
    <lineage>
        <taxon>Eukaryota</taxon>
        <taxon>Fungi</taxon>
        <taxon>Dikarya</taxon>
        <taxon>Ascomycota</taxon>
        <taxon>Pezizomycotina</taxon>
        <taxon>Lecanoromycetes</taxon>
        <taxon>OSLEUM clade</taxon>
        <taxon>Lecanoromycetidae</taxon>
        <taxon>Lecanorales</taxon>
        <taxon>Lecanorineae</taxon>
        <taxon>Cladoniaceae</taxon>
        <taxon>Cladonia</taxon>
    </lineage>
</organism>
<proteinExistence type="predicted"/>
<reference evidence="2" key="1">
    <citation type="submission" date="2017-12" db="EMBL/GenBank/DDBJ databases">
        <title>Genome Sequencing Reveals a Rich Biosynthetic Potential.</title>
        <authorList>
            <person name="Bertrand R.L."/>
            <person name="Abdel-Hameed M.E."/>
            <person name="Sorensen J.L."/>
        </authorList>
    </citation>
    <scope>NUCLEOTIDE SEQUENCE</scope>
</reference>
<sequence>MPRTSLDLQPEGGLPLTSSRAFRGPPPDPWYFNYPPFRVRCFRYGSPLPLSPVVSIIEQAHFAASKENEDTPLPGRGLTYTRLIAVPEGRLTFSIVNEPLITYGQWEETLLALRVFVGSFQTVEFWFEVVMHAGIGHQVSSIGRGMLVAVPHRPMPRPPTESEKR</sequence>
<protein>
    <submittedName>
        <fullName evidence="2">Uncharacterized protein</fullName>
    </submittedName>
</protein>
<dbReference type="AlphaFoldDB" id="A0A2K9YE09"/>
<evidence type="ECO:0000313" key="2">
    <source>
        <dbReference type="EMBL" id="AUW31083.1"/>
    </source>
</evidence>
<name>A0A2K9YE09_CLAUC</name>
<dbReference type="EMBL" id="MG777491">
    <property type="protein sequence ID" value="AUW31083.1"/>
    <property type="molecule type" value="Genomic_DNA"/>
</dbReference>
<evidence type="ECO:0000256" key="1">
    <source>
        <dbReference type="SAM" id="MobiDB-lite"/>
    </source>
</evidence>
<feature type="region of interest" description="Disordered" evidence="1">
    <location>
        <begin position="1"/>
        <end position="21"/>
    </location>
</feature>
<accession>A0A2K9YE09</accession>